<organism evidence="2 3">
    <name type="scientific">Aureobasidium namibiae CBS 147.97</name>
    <dbReference type="NCBI Taxonomy" id="1043004"/>
    <lineage>
        <taxon>Eukaryota</taxon>
        <taxon>Fungi</taxon>
        <taxon>Dikarya</taxon>
        <taxon>Ascomycota</taxon>
        <taxon>Pezizomycotina</taxon>
        <taxon>Dothideomycetes</taxon>
        <taxon>Dothideomycetidae</taxon>
        <taxon>Dothideales</taxon>
        <taxon>Saccotheciaceae</taxon>
        <taxon>Aureobasidium</taxon>
    </lineage>
</organism>
<keyword evidence="3" id="KW-1185">Reference proteome</keyword>
<dbReference type="PANTHER" id="PTHR42080">
    <property type="entry name" value="SRR1 DOMAIN-CONTAINING PROTEIN"/>
    <property type="match status" value="1"/>
</dbReference>
<feature type="domain" description="SRR1-like" evidence="1">
    <location>
        <begin position="98"/>
        <end position="296"/>
    </location>
</feature>
<dbReference type="HOGENOM" id="CLU_806500_0_0_1"/>
<dbReference type="Proteomes" id="UP000027730">
    <property type="component" value="Unassembled WGS sequence"/>
</dbReference>
<dbReference type="OrthoDB" id="3897226at2759"/>
<sequence length="301" mass="34427">MTAPNVTYGPSGLEPARRIPNIRTLRAFVGGEWLDGFAWNQIYYKVEKNMSEFFGVYLFGHPQPLNYASQDVETLLDQIKNDAGWQNFRDQIDNLVARLHDIKTMVCLGLGQYVGPPSTTRNVWIVQYAVFVYMWEKLNQKWQTECTDRGDPVTSVARIFQDPAIDKRTKYLLQKIPRTTDPGYNNVVEVPEAFFMLEADENTFVYAPHLPSRLNLAVLSRRPQVFVGNGERAVGGWKTAIMEEYMEECKFEGVNVIGQGVRDLWARVCAARQTYLEAPMNNDGPTDPTHFNGTSIFLRRI</sequence>
<dbReference type="RefSeq" id="XP_013431375.1">
    <property type="nucleotide sequence ID" value="XM_013575921.1"/>
</dbReference>
<dbReference type="EMBL" id="KL584703">
    <property type="protein sequence ID" value="KEQ76883.1"/>
    <property type="molecule type" value="Genomic_DNA"/>
</dbReference>
<proteinExistence type="predicted"/>
<dbReference type="PANTHER" id="PTHR42080:SF1">
    <property type="entry name" value="SRR1-LIKE DOMAIN-CONTAINING PROTEIN"/>
    <property type="match status" value="1"/>
</dbReference>
<dbReference type="Pfam" id="PF07985">
    <property type="entry name" value="SRR1"/>
    <property type="match status" value="1"/>
</dbReference>
<dbReference type="AlphaFoldDB" id="A0A074WUN0"/>
<protein>
    <recommendedName>
        <fullName evidence="1">SRR1-like domain-containing protein</fullName>
    </recommendedName>
</protein>
<reference evidence="2 3" key="1">
    <citation type="journal article" date="2014" name="BMC Genomics">
        <title>Genome sequencing of four Aureobasidium pullulans varieties: biotechnological potential, stress tolerance, and description of new species.</title>
        <authorList>
            <person name="Gostin Ar C."/>
            <person name="Ohm R.A."/>
            <person name="Kogej T."/>
            <person name="Sonjak S."/>
            <person name="Turk M."/>
            <person name="Zajc J."/>
            <person name="Zalar P."/>
            <person name="Grube M."/>
            <person name="Sun H."/>
            <person name="Han J."/>
            <person name="Sharma A."/>
            <person name="Chiniquy J."/>
            <person name="Ngan C.Y."/>
            <person name="Lipzen A."/>
            <person name="Barry K."/>
            <person name="Grigoriev I.V."/>
            <person name="Gunde-Cimerman N."/>
        </authorList>
    </citation>
    <scope>NUCLEOTIDE SEQUENCE [LARGE SCALE GENOMIC DNA]</scope>
    <source>
        <strain evidence="2 3">CBS 147.97</strain>
    </source>
</reference>
<name>A0A074WUN0_9PEZI</name>
<evidence type="ECO:0000259" key="1">
    <source>
        <dbReference type="Pfam" id="PF07985"/>
    </source>
</evidence>
<gene>
    <name evidence="2" type="ORF">M436DRAFT_78619</name>
</gene>
<evidence type="ECO:0000313" key="3">
    <source>
        <dbReference type="Proteomes" id="UP000027730"/>
    </source>
</evidence>
<evidence type="ECO:0000313" key="2">
    <source>
        <dbReference type="EMBL" id="KEQ76883.1"/>
    </source>
</evidence>
<accession>A0A074WUN0</accession>
<dbReference type="GeneID" id="25416260"/>
<dbReference type="InterPro" id="IPR012942">
    <property type="entry name" value="SRR1-like"/>
</dbReference>